<keyword evidence="8" id="KW-1185">Reference proteome</keyword>
<proteinExistence type="inferred from homology"/>
<dbReference type="NCBIfam" id="NF000955">
    <property type="entry name" value="PRK00099.1-1"/>
    <property type="match status" value="1"/>
</dbReference>
<evidence type="ECO:0000313" key="7">
    <source>
        <dbReference type="EMBL" id="GLR19442.1"/>
    </source>
</evidence>
<keyword evidence="6" id="KW-0699">rRNA-binding</keyword>
<dbReference type="Pfam" id="PF00466">
    <property type="entry name" value="Ribosomal_L10"/>
    <property type="match status" value="1"/>
</dbReference>
<reference evidence="7" key="1">
    <citation type="journal article" date="2014" name="Int. J. Syst. Evol. Microbiol.">
        <title>Complete genome sequence of Corynebacterium casei LMG S-19264T (=DSM 44701T), isolated from a smear-ripened cheese.</title>
        <authorList>
            <consortium name="US DOE Joint Genome Institute (JGI-PGF)"/>
            <person name="Walter F."/>
            <person name="Albersmeier A."/>
            <person name="Kalinowski J."/>
            <person name="Ruckert C."/>
        </authorList>
    </citation>
    <scope>NUCLEOTIDE SEQUENCE</scope>
    <source>
        <strain evidence="7">NBRC 108769</strain>
    </source>
</reference>
<evidence type="ECO:0000256" key="1">
    <source>
        <dbReference type="ARBA" id="ARBA00002633"/>
    </source>
</evidence>
<dbReference type="PANTHER" id="PTHR11560">
    <property type="entry name" value="39S RIBOSOMAL PROTEIN L10, MITOCHONDRIAL"/>
    <property type="match status" value="1"/>
</dbReference>
<dbReference type="InterPro" id="IPR047865">
    <property type="entry name" value="Ribosomal_uL10_bac_type"/>
</dbReference>
<evidence type="ECO:0000256" key="2">
    <source>
        <dbReference type="ARBA" id="ARBA00008889"/>
    </source>
</evidence>
<dbReference type="EMBL" id="BSOH01000027">
    <property type="protein sequence ID" value="GLR19442.1"/>
    <property type="molecule type" value="Genomic_DNA"/>
</dbReference>
<keyword evidence="4 6" id="KW-0687">Ribonucleoprotein</keyword>
<protein>
    <recommendedName>
        <fullName evidence="5 6">Large ribosomal subunit protein uL10</fullName>
    </recommendedName>
</protein>
<dbReference type="CDD" id="cd05797">
    <property type="entry name" value="Ribosomal_L10"/>
    <property type="match status" value="1"/>
</dbReference>
<comment type="subunit">
    <text evidence="6">Part of the ribosomal stalk of the 50S ribosomal subunit. The N-terminus interacts with L11 and the large rRNA to form the base of the stalk. The C-terminus forms an elongated spine to which L12 dimers bind in a sequential fashion forming a multimeric L10(L12)X complex.</text>
</comment>
<comment type="caution">
    <text evidence="7">The sequence shown here is derived from an EMBL/GenBank/DDBJ whole genome shotgun (WGS) entry which is preliminary data.</text>
</comment>
<evidence type="ECO:0000313" key="8">
    <source>
        <dbReference type="Proteomes" id="UP001156666"/>
    </source>
</evidence>
<sequence length="178" mass="19599">MNRTEKTAAIEELKEKFSNSDFFYLTDSSQLTVEQVNKLRGLCYDKGIEMKVVKNTLAKKALETFGEEKGYAPLFDILKGPTALMFTDVANDPAKVIKEFRGKKGERPILKAAYIDQDVFIGDDQIEALANLKSKEDLLGEIVTLLQSPIKNVLGSLQSGGNTIAGLVKALQERPGAE</sequence>
<dbReference type="AlphaFoldDB" id="A0AA37SSJ7"/>
<evidence type="ECO:0000256" key="3">
    <source>
        <dbReference type="ARBA" id="ARBA00022980"/>
    </source>
</evidence>
<keyword evidence="3 6" id="KW-0689">Ribosomal protein</keyword>
<organism evidence="7 8">
    <name type="scientific">Portibacter lacus</name>
    <dbReference type="NCBI Taxonomy" id="1099794"/>
    <lineage>
        <taxon>Bacteria</taxon>
        <taxon>Pseudomonadati</taxon>
        <taxon>Bacteroidota</taxon>
        <taxon>Saprospiria</taxon>
        <taxon>Saprospirales</taxon>
        <taxon>Haliscomenobacteraceae</taxon>
        <taxon>Portibacter</taxon>
    </lineage>
</organism>
<comment type="similarity">
    <text evidence="2 6">Belongs to the universal ribosomal protein uL10 family.</text>
</comment>
<evidence type="ECO:0000256" key="5">
    <source>
        <dbReference type="ARBA" id="ARBA00035202"/>
    </source>
</evidence>
<reference evidence="7" key="2">
    <citation type="submission" date="2023-01" db="EMBL/GenBank/DDBJ databases">
        <title>Draft genome sequence of Portibacter lacus strain NBRC 108769.</title>
        <authorList>
            <person name="Sun Q."/>
            <person name="Mori K."/>
        </authorList>
    </citation>
    <scope>NUCLEOTIDE SEQUENCE</scope>
    <source>
        <strain evidence="7">NBRC 108769</strain>
    </source>
</reference>
<dbReference type="SUPFAM" id="SSF160369">
    <property type="entry name" value="Ribosomal protein L10-like"/>
    <property type="match status" value="1"/>
</dbReference>
<evidence type="ECO:0000256" key="6">
    <source>
        <dbReference type="HAMAP-Rule" id="MF_00362"/>
    </source>
</evidence>
<dbReference type="Proteomes" id="UP001156666">
    <property type="component" value="Unassembled WGS sequence"/>
</dbReference>
<dbReference type="HAMAP" id="MF_00362">
    <property type="entry name" value="Ribosomal_uL10"/>
    <property type="match status" value="1"/>
</dbReference>
<dbReference type="InterPro" id="IPR043141">
    <property type="entry name" value="Ribosomal_uL10-like_sf"/>
</dbReference>
<name>A0AA37SSJ7_9BACT</name>
<accession>A0AA37SSJ7</accession>
<dbReference type="Gene3D" id="3.30.70.1730">
    <property type="match status" value="1"/>
</dbReference>
<evidence type="ECO:0000256" key="4">
    <source>
        <dbReference type="ARBA" id="ARBA00023274"/>
    </source>
</evidence>
<dbReference type="GO" id="GO:1990904">
    <property type="term" value="C:ribonucleoprotein complex"/>
    <property type="evidence" value="ECO:0007669"/>
    <property type="project" value="UniProtKB-KW"/>
</dbReference>
<dbReference type="InterPro" id="IPR001790">
    <property type="entry name" value="Ribosomal_uL10"/>
</dbReference>
<comment type="function">
    <text evidence="1 6">Forms part of the ribosomal stalk, playing a central role in the interaction of the ribosome with GTP-bound translation factors.</text>
</comment>
<keyword evidence="6" id="KW-0694">RNA-binding</keyword>
<gene>
    <name evidence="6" type="primary">rplJ</name>
    <name evidence="7" type="ORF">GCM10007940_40580</name>
</gene>
<dbReference type="GO" id="GO:0005840">
    <property type="term" value="C:ribosome"/>
    <property type="evidence" value="ECO:0007669"/>
    <property type="project" value="UniProtKB-KW"/>
</dbReference>
<dbReference type="GO" id="GO:0006412">
    <property type="term" value="P:translation"/>
    <property type="evidence" value="ECO:0007669"/>
    <property type="project" value="UniProtKB-UniRule"/>
</dbReference>
<dbReference type="GO" id="GO:0070180">
    <property type="term" value="F:large ribosomal subunit rRNA binding"/>
    <property type="evidence" value="ECO:0007669"/>
    <property type="project" value="UniProtKB-UniRule"/>
</dbReference>
<dbReference type="InterPro" id="IPR022973">
    <property type="entry name" value="Ribosomal_uL10_bac"/>
</dbReference>
<dbReference type="RefSeq" id="WP_235291860.1">
    <property type="nucleotide sequence ID" value="NZ_BSOH01000027.1"/>
</dbReference>